<comment type="similarity">
    <text evidence="1 8">Belongs to the NDK family.</text>
</comment>
<comment type="caution">
    <text evidence="8">Lacks conserved residue(s) required for the propagation of feature annotation.</text>
</comment>
<evidence type="ECO:0000256" key="10">
    <source>
        <dbReference type="SAM" id="Phobius"/>
    </source>
</evidence>
<gene>
    <name evidence="12" type="ORF">BCR42DRAFT_414362</name>
</gene>
<keyword evidence="10" id="KW-0812">Transmembrane</keyword>
<evidence type="ECO:0000256" key="6">
    <source>
        <dbReference type="ARBA" id="ARBA00022840"/>
    </source>
</evidence>
<comment type="caution">
    <text evidence="12">The sequence shown here is derived from an EMBL/GenBank/DDBJ whole genome shotgun (WGS) entry which is preliminary data.</text>
</comment>
<feature type="domain" description="Nucleoside diphosphate kinase-like" evidence="11">
    <location>
        <begin position="62"/>
        <end position="166"/>
    </location>
</feature>
<evidence type="ECO:0000256" key="9">
    <source>
        <dbReference type="RuleBase" id="RU004013"/>
    </source>
</evidence>
<dbReference type="PROSITE" id="PS00469">
    <property type="entry name" value="NDPK"/>
    <property type="match status" value="1"/>
</dbReference>
<comment type="catalytic activity">
    <reaction evidence="9">
        <text>a 2'-deoxyribonucleoside 5'-diphosphate + ATP = a 2'-deoxyribonucleoside 5'-triphosphate + ADP</text>
        <dbReference type="Rhea" id="RHEA:44640"/>
        <dbReference type="ChEBI" id="CHEBI:30616"/>
        <dbReference type="ChEBI" id="CHEBI:61560"/>
        <dbReference type="ChEBI" id="CHEBI:73316"/>
        <dbReference type="ChEBI" id="CHEBI:456216"/>
        <dbReference type="EC" id="2.7.4.6"/>
    </reaction>
</comment>
<dbReference type="EC" id="2.7.4.6" evidence="9"/>
<dbReference type="PANTHER" id="PTHR46161:SF3">
    <property type="entry name" value="NUCLEOSIDE DIPHOSPHATE KINASE DDB_G0292928-RELATED"/>
    <property type="match status" value="1"/>
</dbReference>
<dbReference type="SUPFAM" id="SSF54919">
    <property type="entry name" value="Nucleoside diphosphate kinase, NDK"/>
    <property type="match status" value="1"/>
</dbReference>
<keyword evidence="7" id="KW-0546">Nucleotide metabolism</keyword>
<dbReference type="Proteomes" id="UP000193560">
    <property type="component" value="Unassembled WGS sequence"/>
</dbReference>
<keyword evidence="10" id="KW-1133">Transmembrane helix</keyword>
<keyword evidence="10" id="KW-0472">Membrane</keyword>
<dbReference type="STRING" id="90262.A0A1X2IJ44"/>
<protein>
    <recommendedName>
        <fullName evidence="2 9">Nucleoside diphosphate kinase</fullName>
        <ecNumber evidence="9">2.7.4.6</ecNumber>
    </recommendedName>
</protein>
<dbReference type="GO" id="GO:0005524">
    <property type="term" value="F:ATP binding"/>
    <property type="evidence" value="ECO:0007669"/>
    <property type="project" value="UniProtKB-KW"/>
</dbReference>
<evidence type="ECO:0000313" key="12">
    <source>
        <dbReference type="EMBL" id="ORZ17304.1"/>
    </source>
</evidence>
<accession>A0A1X2IJ44</accession>
<dbReference type="SMART" id="SM00562">
    <property type="entry name" value="NDK"/>
    <property type="match status" value="1"/>
</dbReference>
<reference evidence="12 13" key="1">
    <citation type="submission" date="2016-07" db="EMBL/GenBank/DDBJ databases">
        <title>Pervasive Adenine N6-methylation of Active Genes in Fungi.</title>
        <authorList>
            <consortium name="DOE Joint Genome Institute"/>
            <person name="Mondo S.J."/>
            <person name="Dannebaum R.O."/>
            <person name="Kuo R.C."/>
            <person name="Labutti K."/>
            <person name="Haridas S."/>
            <person name="Kuo A."/>
            <person name="Salamov A."/>
            <person name="Ahrendt S.R."/>
            <person name="Lipzen A."/>
            <person name="Sullivan W."/>
            <person name="Andreopoulos W.B."/>
            <person name="Clum A."/>
            <person name="Lindquist E."/>
            <person name="Daum C."/>
            <person name="Ramamoorthy G.K."/>
            <person name="Gryganskyi A."/>
            <person name="Culley D."/>
            <person name="Magnuson J.K."/>
            <person name="James T.Y."/>
            <person name="O'Malley M.A."/>
            <person name="Stajich J.E."/>
            <person name="Spatafora J.W."/>
            <person name="Visel A."/>
            <person name="Grigoriev I.V."/>
        </authorList>
    </citation>
    <scope>NUCLEOTIDE SEQUENCE [LARGE SCALE GENOMIC DNA]</scope>
    <source>
        <strain evidence="12 13">NRRL 1336</strain>
    </source>
</reference>
<evidence type="ECO:0000256" key="5">
    <source>
        <dbReference type="ARBA" id="ARBA00022777"/>
    </source>
</evidence>
<name>A0A1X2IJ44_9FUNG</name>
<dbReference type="OrthoDB" id="2162449at2759"/>
<evidence type="ECO:0000256" key="7">
    <source>
        <dbReference type="ARBA" id="ARBA00023080"/>
    </source>
</evidence>
<proteinExistence type="inferred from homology"/>
<keyword evidence="6 9" id="KW-0067">ATP-binding</keyword>
<dbReference type="InterPro" id="IPR034907">
    <property type="entry name" value="NDK-like_dom"/>
</dbReference>
<dbReference type="AlphaFoldDB" id="A0A1X2IJ44"/>
<dbReference type="GO" id="GO:0004550">
    <property type="term" value="F:nucleoside diphosphate kinase activity"/>
    <property type="evidence" value="ECO:0007669"/>
    <property type="project" value="UniProtKB-EC"/>
</dbReference>
<dbReference type="EMBL" id="MCGE01000010">
    <property type="protein sequence ID" value="ORZ17304.1"/>
    <property type="molecule type" value="Genomic_DNA"/>
</dbReference>
<evidence type="ECO:0000256" key="8">
    <source>
        <dbReference type="PROSITE-ProRule" id="PRU00706"/>
    </source>
</evidence>
<dbReference type="PROSITE" id="PS51374">
    <property type="entry name" value="NDPK_LIKE"/>
    <property type="match status" value="1"/>
</dbReference>
<dbReference type="PANTHER" id="PTHR46161">
    <property type="entry name" value="NUCLEOSIDE DIPHOSPHATE KINASE"/>
    <property type="match status" value="1"/>
</dbReference>
<sequence length="166" mass="18811">MPPFFKTLFLLFLFYSPFLFIVFIPAKTVLHSNHIRYDTCRALDRLIPHQLHTLLGQTLCQREQTLAVIKPDGFAHASDIKSLLTEQHGFVIIDSAVRTLSKSTVNQWYSDKVNQTYYPSLQRYLTRGPVETVVLERVGAIHGLQNAIHASDSPAAVKTEMSLLVD</sequence>
<keyword evidence="13" id="KW-1185">Reference proteome</keyword>
<dbReference type="InterPro" id="IPR023005">
    <property type="entry name" value="Nucleoside_diP_kinase_AS"/>
</dbReference>
<keyword evidence="3 9" id="KW-0808">Transferase</keyword>
<keyword evidence="5 9" id="KW-0418">Kinase</keyword>
<evidence type="ECO:0000256" key="1">
    <source>
        <dbReference type="ARBA" id="ARBA00008142"/>
    </source>
</evidence>
<dbReference type="InterPro" id="IPR036850">
    <property type="entry name" value="NDK-like_dom_sf"/>
</dbReference>
<dbReference type="Gene3D" id="3.30.70.141">
    <property type="entry name" value="Nucleoside diphosphate kinase-like domain"/>
    <property type="match status" value="1"/>
</dbReference>
<evidence type="ECO:0000313" key="13">
    <source>
        <dbReference type="Proteomes" id="UP000193560"/>
    </source>
</evidence>
<evidence type="ECO:0000259" key="11">
    <source>
        <dbReference type="SMART" id="SM00562"/>
    </source>
</evidence>
<keyword evidence="4 9" id="KW-0547">Nucleotide-binding</keyword>
<dbReference type="Pfam" id="PF00334">
    <property type="entry name" value="NDK"/>
    <property type="match status" value="1"/>
</dbReference>
<organism evidence="12 13">
    <name type="scientific">Absidia repens</name>
    <dbReference type="NCBI Taxonomy" id="90262"/>
    <lineage>
        <taxon>Eukaryota</taxon>
        <taxon>Fungi</taxon>
        <taxon>Fungi incertae sedis</taxon>
        <taxon>Mucoromycota</taxon>
        <taxon>Mucoromycotina</taxon>
        <taxon>Mucoromycetes</taxon>
        <taxon>Mucorales</taxon>
        <taxon>Cunninghamellaceae</taxon>
        <taxon>Absidia</taxon>
    </lineage>
</organism>
<feature type="transmembrane region" description="Helical" evidence="10">
    <location>
        <begin position="7"/>
        <end position="26"/>
    </location>
</feature>
<dbReference type="GO" id="GO:0009117">
    <property type="term" value="P:nucleotide metabolic process"/>
    <property type="evidence" value="ECO:0007669"/>
    <property type="project" value="UniProtKB-KW"/>
</dbReference>
<evidence type="ECO:0000256" key="4">
    <source>
        <dbReference type="ARBA" id="ARBA00022741"/>
    </source>
</evidence>
<evidence type="ECO:0000256" key="2">
    <source>
        <dbReference type="ARBA" id="ARBA00017632"/>
    </source>
</evidence>
<evidence type="ECO:0000256" key="3">
    <source>
        <dbReference type="ARBA" id="ARBA00022679"/>
    </source>
</evidence>